<dbReference type="Proteomes" id="UP000320722">
    <property type="component" value="Chromosome"/>
</dbReference>
<accession>A0A517WCP4</accession>
<dbReference type="AlphaFoldDB" id="A0A517WCP4"/>
<name>A0A517WCP4_9PLAN</name>
<protein>
    <submittedName>
        <fullName evidence="1">Uncharacterized protein</fullName>
    </submittedName>
</protein>
<proteinExistence type="predicted"/>
<sequence>MAPGASEGIGEMDVDCLVELGPLVACGNPGFYPGPPGGCEGNGFCCRLVDWLFDRLPAASALPLRRFGGCGVCWYGDVRSPGTVGRANVAPGGGSSGAVGECYVVVCCVAGGHVGPRPTVGVGEMSVDCLVELGPLVACGNPGFYPGPSMKNILSSDFILCAWIPF</sequence>
<dbReference type="EMBL" id="CP036347">
    <property type="protein sequence ID" value="QDU03033.1"/>
    <property type="molecule type" value="Genomic_DNA"/>
</dbReference>
<gene>
    <name evidence="1" type="ORF">V6x_27430</name>
</gene>
<evidence type="ECO:0000313" key="1">
    <source>
        <dbReference type="EMBL" id="QDU03033.1"/>
    </source>
</evidence>
<organism evidence="1 2">
    <name type="scientific">Gimesia chilikensis</name>
    <dbReference type="NCBI Taxonomy" id="2605989"/>
    <lineage>
        <taxon>Bacteria</taxon>
        <taxon>Pseudomonadati</taxon>
        <taxon>Planctomycetota</taxon>
        <taxon>Planctomycetia</taxon>
        <taxon>Planctomycetales</taxon>
        <taxon>Planctomycetaceae</taxon>
        <taxon>Gimesia</taxon>
    </lineage>
</organism>
<reference evidence="1 2" key="1">
    <citation type="submission" date="2019-02" db="EMBL/GenBank/DDBJ databases">
        <title>Deep-cultivation of Planctomycetes and their phenomic and genomic characterization uncovers novel biology.</title>
        <authorList>
            <person name="Wiegand S."/>
            <person name="Jogler M."/>
            <person name="Boedeker C."/>
            <person name="Pinto D."/>
            <person name="Vollmers J."/>
            <person name="Rivas-Marin E."/>
            <person name="Kohn T."/>
            <person name="Peeters S.H."/>
            <person name="Heuer A."/>
            <person name="Rast P."/>
            <person name="Oberbeckmann S."/>
            <person name="Bunk B."/>
            <person name="Jeske O."/>
            <person name="Meyerdierks A."/>
            <person name="Storesund J.E."/>
            <person name="Kallscheuer N."/>
            <person name="Luecker S."/>
            <person name="Lage O.M."/>
            <person name="Pohl T."/>
            <person name="Merkel B.J."/>
            <person name="Hornburger P."/>
            <person name="Mueller R.-W."/>
            <person name="Bruemmer F."/>
            <person name="Labrenz M."/>
            <person name="Spormann A.M."/>
            <person name="Op den Camp H."/>
            <person name="Overmann J."/>
            <person name="Amann R."/>
            <person name="Jetten M.S.M."/>
            <person name="Mascher T."/>
            <person name="Medema M.H."/>
            <person name="Devos D.P."/>
            <person name="Kaster A.-K."/>
            <person name="Ovreas L."/>
            <person name="Rohde M."/>
            <person name="Galperin M.Y."/>
            <person name="Jogler C."/>
        </authorList>
    </citation>
    <scope>NUCLEOTIDE SEQUENCE [LARGE SCALE GENOMIC DNA]</scope>
    <source>
        <strain evidence="1 2">V6</strain>
    </source>
</reference>
<evidence type="ECO:0000313" key="2">
    <source>
        <dbReference type="Proteomes" id="UP000320722"/>
    </source>
</evidence>